<dbReference type="AlphaFoldDB" id="A0A4R6QBU8"/>
<sequence>MKNRKTKYLILVLSILGLLNCYCQNSFKKVSFEILYEENDPLPGTNIMVKNSIPIIETQSDFNGKAELNLNDLNVNVELSYGPRFKFKLIENVDFIKVYLKKKKVTYYSKNKILKKGKLKGY</sequence>
<comment type="caution">
    <text evidence="1">The sequence shown here is derived from an EMBL/GenBank/DDBJ whole genome shotgun (WGS) entry which is preliminary data.</text>
</comment>
<name>A0A4R6QBU8_9FLAO</name>
<protein>
    <submittedName>
        <fullName evidence="1">Uncharacterized protein</fullName>
    </submittedName>
</protein>
<proteinExistence type="predicted"/>
<evidence type="ECO:0000313" key="2">
    <source>
        <dbReference type="Proteomes" id="UP000295260"/>
    </source>
</evidence>
<keyword evidence="2" id="KW-1185">Reference proteome</keyword>
<reference evidence="1 2" key="1">
    <citation type="submission" date="2019-03" db="EMBL/GenBank/DDBJ databases">
        <title>Genomic Encyclopedia of Archaeal and Bacterial Type Strains, Phase II (KMG-II): from individual species to whole genera.</title>
        <authorList>
            <person name="Goeker M."/>
        </authorList>
    </citation>
    <scope>NUCLEOTIDE SEQUENCE [LARGE SCALE GENOMIC DNA]</scope>
    <source>
        <strain evidence="1 2">DSM 25687</strain>
    </source>
</reference>
<evidence type="ECO:0000313" key="1">
    <source>
        <dbReference type="EMBL" id="TDP58789.1"/>
    </source>
</evidence>
<organism evidence="1 2">
    <name type="scientific">Flavobacterium dankookense</name>
    <dbReference type="NCBI Taxonomy" id="706186"/>
    <lineage>
        <taxon>Bacteria</taxon>
        <taxon>Pseudomonadati</taxon>
        <taxon>Bacteroidota</taxon>
        <taxon>Flavobacteriia</taxon>
        <taxon>Flavobacteriales</taxon>
        <taxon>Flavobacteriaceae</taxon>
        <taxon>Flavobacterium</taxon>
    </lineage>
</organism>
<dbReference type="Proteomes" id="UP000295260">
    <property type="component" value="Unassembled WGS sequence"/>
</dbReference>
<dbReference type="EMBL" id="SNXR01000014">
    <property type="protein sequence ID" value="TDP58789.1"/>
    <property type="molecule type" value="Genomic_DNA"/>
</dbReference>
<gene>
    <name evidence="1" type="ORF">BC748_2028</name>
</gene>
<accession>A0A4R6QBU8</accession>